<evidence type="ECO:0000313" key="3">
    <source>
        <dbReference type="EMBL" id="MFD0946953.1"/>
    </source>
</evidence>
<gene>
    <name evidence="3" type="ORF">ACFQ1E_11440</name>
</gene>
<dbReference type="InterPro" id="IPR036188">
    <property type="entry name" value="FAD/NAD-bd_sf"/>
</dbReference>
<evidence type="ECO:0000259" key="2">
    <source>
        <dbReference type="Pfam" id="PF01494"/>
    </source>
</evidence>
<feature type="domain" description="FAD-binding" evidence="2">
    <location>
        <begin position="7"/>
        <end position="343"/>
    </location>
</feature>
<dbReference type="SUPFAM" id="SSF51905">
    <property type="entry name" value="FAD/NAD(P)-binding domain"/>
    <property type="match status" value="1"/>
</dbReference>
<protein>
    <submittedName>
        <fullName evidence="3">NAD(P)/FAD-dependent oxidoreductase</fullName>
        <ecNumber evidence="3">1.-.-.-</ecNumber>
    </submittedName>
</protein>
<name>A0ABW3H9X0_9SPHN</name>
<keyword evidence="1" id="KW-1133">Transmembrane helix</keyword>
<dbReference type="GO" id="GO:0016491">
    <property type="term" value="F:oxidoreductase activity"/>
    <property type="evidence" value="ECO:0007669"/>
    <property type="project" value="UniProtKB-KW"/>
</dbReference>
<dbReference type="Gene3D" id="3.50.50.60">
    <property type="entry name" value="FAD/NAD(P)-binding domain"/>
    <property type="match status" value="1"/>
</dbReference>
<reference evidence="4" key="1">
    <citation type="journal article" date="2019" name="Int. J. Syst. Evol. Microbiol.">
        <title>The Global Catalogue of Microorganisms (GCM) 10K type strain sequencing project: providing services to taxonomists for standard genome sequencing and annotation.</title>
        <authorList>
            <consortium name="The Broad Institute Genomics Platform"/>
            <consortium name="The Broad Institute Genome Sequencing Center for Infectious Disease"/>
            <person name="Wu L."/>
            <person name="Ma J."/>
        </authorList>
    </citation>
    <scope>NUCLEOTIDE SEQUENCE [LARGE SCALE GENOMIC DNA]</scope>
    <source>
        <strain evidence="4">CCUG 62982</strain>
    </source>
</reference>
<dbReference type="PANTHER" id="PTHR43747:SF1">
    <property type="entry name" value="SLR1998 PROTEIN"/>
    <property type="match status" value="1"/>
</dbReference>
<dbReference type="EMBL" id="JBHTJG010000005">
    <property type="protein sequence ID" value="MFD0946953.1"/>
    <property type="molecule type" value="Genomic_DNA"/>
</dbReference>
<dbReference type="InterPro" id="IPR002938">
    <property type="entry name" value="FAD-bd"/>
</dbReference>
<proteinExistence type="predicted"/>
<dbReference type="PANTHER" id="PTHR43747">
    <property type="entry name" value="FAD-BINDING PROTEIN"/>
    <property type="match status" value="1"/>
</dbReference>
<evidence type="ECO:0000313" key="4">
    <source>
        <dbReference type="Proteomes" id="UP001596977"/>
    </source>
</evidence>
<organism evidence="3 4">
    <name type="scientific">Sphingomonas canadensis</name>
    <dbReference type="NCBI Taxonomy" id="1219257"/>
    <lineage>
        <taxon>Bacteria</taxon>
        <taxon>Pseudomonadati</taxon>
        <taxon>Pseudomonadota</taxon>
        <taxon>Alphaproteobacteria</taxon>
        <taxon>Sphingomonadales</taxon>
        <taxon>Sphingomonadaceae</taxon>
        <taxon>Sphingomonas</taxon>
    </lineage>
</organism>
<keyword evidence="4" id="KW-1185">Reference proteome</keyword>
<comment type="caution">
    <text evidence="3">The sequence shown here is derived from an EMBL/GenBank/DDBJ whole genome shotgun (WGS) entry which is preliminary data.</text>
</comment>
<keyword evidence="3" id="KW-0560">Oxidoreductase</keyword>
<accession>A0ABW3H9X0</accession>
<dbReference type="Proteomes" id="UP001596977">
    <property type="component" value="Unassembled WGS sequence"/>
</dbReference>
<dbReference type="InterPro" id="IPR050816">
    <property type="entry name" value="Flavin-dep_Halogenase_NPB"/>
</dbReference>
<keyword evidence="1" id="KW-0472">Membrane</keyword>
<dbReference type="RefSeq" id="WP_264944743.1">
    <property type="nucleotide sequence ID" value="NZ_JAPDRA010000005.1"/>
</dbReference>
<keyword evidence="1" id="KW-0812">Transmembrane</keyword>
<dbReference type="PRINTS" id="PR00420">
    <property type="entry name" value="RNGMNOXGNASE"/>
</dbReference>
<dbReference type="Pfam" id="PF01494">
    <property type="entry name" value="FAD_binding_3"/>
    <property type="match status" value="1"/>
</dbReference>
<feature type="transmembrane region" description="Helical" evidence="1">
    <location>
        <begin position="316"/>
        <end position="335"/>
    </location>
</feature>
<sequence length="418" mass="46078">MSEVPKRCDVLIAGSGPGGSMAATFLRQKGYDVVLMERRRHPRPNVGESLIPHFWTYTDAAGVTDRLVAERFIAKAGAFADWEGERRHMAFRNYGFSRPALHVERDVFDHILFNHAVGNGAQAFEDCTVQDVEPGETVVTRYVHAEAGAGTIASRFMIDATGQQALLGRHLDVRQADDDFRFVAIWGYFEGSSYMAADGTMQPPENARTIAPTTFVTGLPYSGAGWCWHIQLRESTSVGLIVPTERIRQARSQPGGLEAFFLQQCAELPQLSILLQRARFIPGSLNVINNYSYTSARMTAPGCFMIGDASGFIDPIFSIGVTLAMYGAFTAAWAIDRSLRNAERAESSRAIFEQQIQTRMAVSRALCRPAFRAPAYTEGRLKAAMRLYSTAEHGLIRDVTGLSGRSINFERMSDPAAA</sequence>
<evidence type="ECO:0000256" key="1">
    <source>
        <dbReference type="SAM" id="Phobius"/>
    </source>
</evidence>
<dbReference type="EC" id="1.-.-.-" evidence="3"/>